<accession>A0A1G9YFG5</accession>
<name>A0A1G9YFG5_9ACTN</name>
<evidence type="ECO:0000256" key="1">
    <source>
        <dbReference type="SAM" id="MobiDB-lite"/>
    </source>
</evidence>
<dbReference type="AlphaFoldDB" id="A0A1G9YFG5"/>
<evidence type="ECO:0000313" key="3">
    <source>
        <dbReference type="Proteomes" id="UP000199341"/>
    </source>
</evidence>
<dbReference type="STRING" id="310781.SAMN05216259_102542"/>
<protein>
    <recommendedName>
        <fullName evidence="4">CDP-Glycerol:Poly(Glycerophosphate) glycerophosphotransferase</fullName>
    </recommendedName>
</protein>
<dbReference type="RefSeq" id="WP_245771181.1">
    <property type="nucleotide sequence ID" value="NZ_FNIE01000002.1"/>
</dbReference>
<dbReference type="Proteomes" id="UP000199341">
    <property type="component" value="Unassembled WGS sequence"/>
</dbReference>
<organism evidence="2 3">
    <name type="scientific">Actinacidiphila guanduensis</name>
    <dbReference type="NCBI Taxonomy" id="310781"/>
    <lineage>
        <taxon>Bacteria</taxon>
        <taxon>Bacillati</taxon>
        <taxon>Actinomycetota</taxon>
        <taxon>Actinomycetes</taxon>
        <taxon>Kitasatosporales</taxon>
        <taxon>Streptomycetaceae</taxon>
        <taxon>Actinacidiphila</taxon>
    </lineage>
</organism>
<evidence type="ECO:0000313" key="2">
    <source>
        <dbReference type="EMBL" id="SDN07879.1"/>
    </source>
</evidence>
<reference evidence="2 3" key="1">
    <citation type="submission" date="2016-10" db="EMBL/GenBank/DDBJ databases">
        <authorList>
            <person name="de Groot N.N."/>
        </authorList>
    </citation>
    <scope>NUCLEOTIDE SEQUENCE [LARGE SCALE GENOMIC DNA]</scope>
    <source>
        <strain evidence="2 3">CGMCC 4.2022</strain>
    </source>
</reference>
<dbReference type="SUPFAM" id="SSF53756">
    <property type="entry name" value="UDP-Glycosyltransferase/glycogen phosphorylase"/>
    <property type="match status" value="1"/>
</dbReference>
<dbReference type="EMBL" id="FNIE01000002">
    <property type="protein sequence ID" value="SDN07879.1"/>
    <property type="molecule type" value="Genomic_DNA"/>
</dbReference>
<evidence type="ECO:0008006" key="4">
    <source>
        <dbReference type="Google" id="ProtNLM"/>
    </source>
</evidence>
<keyword evidence="3" id="KW-1185">Reference proteome</keyword>
<feature type="region of interest" description="Disordered" evidence="1">
    <location>
        <begin position="391"/>
        <end position="413"/>
    </location>
</feature>
<gene>
    <name evidence="2" type="ORF">SAMN05216259_102542</name>
</gene>
<proteinExistence type="predicted"/>
<sequence>MPAWTAAATVLPTTPRPEAREWLTVLGSRKVLAVAHTVTYAKRLLDVLDVLEGDFRVQVVFTVPPHVFGAGVKAFLARRGCATVPWDQAVRTDYDLALTAGPGGIEQVRAPLITMPHGAGYLKRITGTADDGVAGMRRRDLFPGGRAPAAVVLPHRDELDELRRHCPPAVPFAHVVGDPVHDRIVASRARRGAYRAALGLRAGQKLLVAVSTWGPRSSFARFEALLPRLMSELPARGFRTAVLLHPNAWAAHGPWQINAWLARCRQAGISLVPPEADWRSVLVAADWVLGDHGSVTLYSLLTQAAVLLATPTPDDEVNPASPAAALALAVPTLTASHPLLEQLKYAAAERRDEERAAITARITSEPGRFNSRMRRLMYRVMRLGEPAHLPATVPLPKPPPLDTAARGTGEVPA</sequence>